<dbReference type="SUPFAM" id="SSF52266">
    <property type="entry name" value="SGNH hydrolase"/>
    <property type="match status" value="1"/>
</dbReference>
<name>A0A8S4NHV7_OWEFU</name>
<proteinExistence type="predicted"/>
<organism evidence="1 2">
    <name type="scientific">Owenia fusiformis</name>
    <name type="common">Polychaete worm</name>
    <dbReference type="NCBI Taxonomy" id="6347"/>
    <lineage>
        <taxon>Eukaryota</taxon>
        <taxon>Metazoa</taxon>
        <taxon>Spiralia</taxon>
        <taxon>Lophotrochozoa</taxon>
        <taxon>Annelida</taxon>
        <taxon>Polychaeta</taxon>
        <taxon>Sedentaria</taxon>
        <taxon>Canalipalpata</taxon>
        <taxon>Sabellida</taxon>
        <taxon>Oweniida</taxon>
        <taxon>Oweniidae</taxon>
        <taxon>Owenia</taxon>
    </lineage>
</organism>
<sequence>MSLTCTLPFYTLGMKINLFYLNLFITGTTIANCDQDIFKLKGNCYYETKLAGFEVCNFTNVYWSRSTKVEEGSPTEKAHFSEMLSSTHRGNVVFVINMALHVDLKTSVVQTFIKTILTHVQHTYTDRKFYMFYFPPYIPGLLKPQKHVTQQAGPTLEFTNIMKKFVMDNNIKLTFLNPQMLMKDAISYDGTHYTQGLNEAMFQIIMNYLNYSQM</sequence>
<dbReference type="Proteomes" id="UP000749559">
    <property type="component" value="Unassembled WGS sequence"/>
</dbReference>
<keyword evidence="2" id="KW-1185">Reference proteome</keyword>
<gene>
    <name evidence="1" type="ORF">OFUS_LOCUS6856</name>
</gene>
<accession>A0A8S4NHV7</accession>
<evidence type="ECO:0000313" key="2">
    <source>
        <dbReference type="Proteomes" id="UP000749559"/>
    </source>
</evidence>
<dbReference type="AlphaFoldDB" id="A0A8S4NHV7"/>
<protein>
    <submittedName>
        <fullName evidence="1">Uncharacterized protein</fullName>
    </submittedName>
</protein>
<reference evidence="1" key="1">
    <citation type="submission" date="2022-03" db="EMBL/GenBank/DDBJ databases">
        <authorList>
            <person name="Martin C."/>
        </authorList>
    </citation>
    <scope>NUCLEOTIDE SEQUENCE</scope>
</reference>
<evidence type="ECO:0000313" key="1">
    <source>
        <dbReference type="EMBL" id="CAH1780125.1"/>
    </source>
</evidence>
<dbReference type="EMBL" id="CAIIXF020000003">
    <property type="protein sequence ID" value="CAH1780125.1"/>
    <property type="molecule type" value="Genomic_DNA"/>
</dbReference>
<comment type="caution">
    <text evidence="1">The sequence shown here is derived from an EMBL/GenBank/DDBJ whole genome shotgun (WGS) entry which is preliminary data.</text>
</comment>